<dbReference type="Proteomes" id="UP000269438">
    <property type="component" value="Unassembled WGS sequence"/>
</dbReference>
<dbReference type="NCBIfam" id="TIGR01035">
    <property type="entry name" value="hemA"/>
    <property type="match status" value="1"/>
</dbReference>
<name>A0A3L7AQM5_9MICO</name>
<dbReference type="RefSeq" id="WP_121688802.1">
    <property type="nucleotide sequence ID" value="NZ_RCUY01000009.1"/>
</dbReference>
<dbReference type="PIRSF" id="PIRSF000445">
    <property type="entry name" value="4pyrrol_synth_GluRdtase"/>
    <property type="match status" value="1"/>
</dbReference>
<dbReference type="InterPro" id="IPR036291">
    <property type="entry name" value="NAD(P)-bd_dom_sf"/>
</dbReference>
<comment type="catalytic activity">
    <reaction evidence="7 8 13">
        <text>(S)-4-amino-5-oxopentanoate + tRNA(Glu) + NADP(+) = L-glutamyl-tRNA(Glu) + NADPH + H(+)</text>
        <dbReference type="Rhea" id="RHEA:12344"/>
        <dbReference type="Rhea" id="RHEA-COMP:9663"/>
        <dbReference type="Rhea" id="RHEA-COMP:9680"/>
        <dbReference type="ChEBI" id="CHEBI:15378"/>
        <dbReference type="ChEBI" id="CHEBI:57501"/>
        <dbReference type="ChEBI" id="CHEBI:57783"/>
        <dbReference type="ChEBI" id="CHEBI:58349"/>
        <dbReference type="ChEBI" id="CHEBI:78442"/>
        <dbReference type="ChEBI" id="CHEBI:78520"/>
        <dbReference type="EC" id="1.2.1.70"/>
    </reaction>
</comment>
<evidence type="ECO:0000259" key="14">
    <source>
        <dbReference type="Pfam" id="PF00745"/>
    </source>
</evidence>
<dbReference type="EMBL" id="RCUY01000009">
    <property type="protein sequence ID" value="RLP82265.1"/>
    <property type="molecule type" value="Genomic_DNA"/>
</dbReference>
<feature type="binding site" evidence="8 11">
    <location>
        <begin position="189"/>
        <end position="194"/>
    </location>
    <ligand>
        <name>NADP(+)</name>
        <dbReference type="ChEBI" id="CHEBI:58349"/>
    </ligand>
</feature>
<comment type="domain">
    <text evidence="8">Possesses an unusual extended V-shaped dimeric structure with each monomer consisting of three distinct domains arranged along a curved 'spinal' alpha-helix. The N-terminal catalytic domain specifically recognizes the glutamate moiety of the substrate. The second domain is the NADPH-binding domain, and the third C-terminal domain is responsible for dimerization.</text>
</comment>
<keyword evidence="18" id="KW-1185">Reference proteome</keyword>
<feature type="active site" description="Nucleophile" evidence="8 9">
    <location>
        <position position="47"/>
    </location>
</feature>
<dbReference type="HAMAP" id="MF_00087">
    <property type="entry name" value="Glu_tRNA_reductase"/>
    <property type="match status" value="1"/>
</dbReference>
<dbReference type="Gene3D" id="3.40.50.720">
    <property type="entry name" value="NAD(P)-binding Rossmann-like Domain"/>
    <property type="match status" value="1"/>
</dbReference>
<feature type="domain" description="Quinate/shikimate 5-dehydrogenase/glutamyl-tRNA reductase" evidence="15">
    <location>
        <begin position="172"/>
        <end position="265"/>
    </location>
</feature>
<dbReference type="GO" id="GO:0050661">
    <property type="term" value="F:NADP binding"/>
    <property type="evidence" value="ECO:0007669"/>
    <property type="project" value="InterPro"/>
</dbReference>
<keyword evidence="6 8" id="KW-0627">Porphyrin biosynthesis</keyword>
<comment type="subunit">
    <text evidence="8">Homodimer.</text>
</comment>
<evidence type="ECO:0000256" key="7">
    <source>
        <dbReference type="ARBA" id="ARBA00047464"/>
    </source>
</evidence>
<proteinExistence type="inferred from homology"/>
<comment type="pathway">
    <text evidence="1 8 13">Porphyrin-containing compound metabolism; protoporphyrin-IX biosynthesis; 5-aminolevulinate from L-glutamyl-tRNA(Glu): step 1/2.</text>
</comment>
<evidence type="ECO:0000313" key="18">
    <source>
        <dbReference type="Proteomes" id="UP000269438"/>
    </source>
</evidence>
<evidence type="ECO:0000256" key="12">
    <source>
        <dbReference type="PIRSR" id="PIRSR000445-4"/>
    </source>
</evidence>
<keyword evidence="5 8" id="KW-0560">Oxidoreductase</keyword>
<dbReference type="EC" id="1.2.1.70" evidence="3 8"/>
<dbReference type="SUPFAM" id="SSF69742">
    <property type="entry name" value="Glutamyl tRNA-reductase catalytic, N-terminal domain"/>
    <property type="match status" value="1"/>
</dbReference>
<dbReference type="PANTHER" id="PTHR43013">
    <property type="entry name" value="GLUTAMYL-TRNA REDUCTASE"/>
    <property type="match status" value="1"/>
</dbReference>
<comment type="caution">
    <text evidence="17">The sequence shown here is derived from an EMBL/GenBank/DDBJ whole genome shotgun (WGS) entry which is preliminary data.</text>
</comment>
<gene>
    <name evidence="8" type="primary">hemA</name>
    <name evidence="17" type="ORF">D9V34_10750</name>
</gene>
<dbReference type="GO" id="GO:0008883">
    <property type="term" value="F:glutamyl-tRNA reductase activity"/>
    <property type="evidence" value="ECO:0007669"/>
    <property type="project" value="UniProtKB-UniRule"/>
</dbReference>
<evidence type="ECO:0000256" key="3">
    <source>
        <dbReference type="ARBA" id="ARBA00012970"/>
    </source>
</evidence>
<organism evidence="17 18">
    <name type="scientific">Mycetocola lacteus</name>
    <dbReference type="NCBI Taxonomy" id="76637"/>
    <lineage>
        <taxon>Bacteria</taxon>
        <taxon>Bacillati</taxon>
        <taxon>Actinomycetota</taxon>
        <taxon>Actinomycetes</taxon>
        <taxon>Micrococcales</taxon>
        <taxon>Microbacteriaceae</taxon>
        <taxon>Mycetocola</taxon>
    </lineage>
</organism>
<evidence type="ECO:0000313" key="17">
    <source>
        <dbReference type="EMBL" id="RLP82265.1"/>
    </source>
</evidence>
<dbReference type="InterPro" id="IPR018214">
    <property type="entry name" value="GluRdtase_CS"/>
</dbReference>
<evidence type="ECO:0000256" key="1">
    <source>
        <dbReference type="ARBA" id="ARBA00005059"/>
    </source>
</evidence>
<dbReference type="InterPro" id="IPR036453">
    <property type="entry name" value="GluRdtase_dimer_dom_sf"/>
</dbReference>
<evidence type="ECO:0000256" key="5">
    <source>
        <dbReference type="ARBA" id="ARBA00023002"/>
    </source>
</evidence>
<dbReference type="PANTHER" id="PTHR43013:SF1">
    <property type="entry name" value="GLUTAMYL-TRNA REDUCTASE"/>
    <property type="match status" value="1"/>
</dbReference>
<evidence type="ECO:0000256" key="4">
    <source>
        <dbReference type="ARBA" id="ARBA00022857"/>
    </source>
</evidence>
<comment type="similarity">
    <text evidence="2 8 13">Belongs to the glutamyl-tRNA reductase family.</text>
</comment>
<protein>
    <recommendedName>
        <fullName evidence="3 8">Glutamyl-tRNA reductase</fullName>
        <shortName evidence="8">GluTR</shortName>
        <ecNumber evidence="3 8">1.2.1.70</ecNumber>
    </recommendedName>
</protein>
<dbReference type="NCBIfam" id="NF000750">
    <property type="entry name" value="PRK00045.3-4"/>
    <property type="match status" value="1"/>
</dbReference>
<dbReference type="Pfam" id="PF00745">
    <property type="entry name" value="GlutR_dimer"/>
    <property type="match status" value="1"/>
</dbReference>
<dbReference type="SUPFAM" id="SSF69075">
    <property type="entry name" value="Glutamyl tRNA-reductase dimerization domain"/>
    <property type="match status" value="1"/>
</dbReference>
<comment type="miscellaneous">
    <text evidence="8">During catalysis, the active site Cys acts as a nucleophile attacking the alpha-carbonyl group of tRNA-bound glutamate with the formation of a thioester intermediate between enzyme and glutamate, and the concomitant release of tRNA(Glu). The thioester intermediate is finally reduced by direct hydride transfer from NADPH, to form the product GSA.</text>
</comment>
<comment type="function">
    <text evidence="8">Catalyzes the NADPH-dependent reduction of glutamyl-tRNA(Glu) to glutamate 1-semialdehyde (GSA).</text>
</comment>
<dbReference type="GO" id="GO:0019353">
    <property type="term" value="P:protoporphyrinogen IX biosynthetic process from glutamate"/>
    <property type="evidence" value="ECO:0007669"/>
    <property type="project" value="TreeGrafter"/>
</dbReference>
<feature type="binding site" evidence="8 10">
    <location>
        <begin position="46"/>
        <end position="49"/>
    </location>
    <ligand>
        <name>substrate</name>
    </ligand>
</feature>
<dbReference type="Pfam" id="PF01488">
    <property type="entry name" value="Shikimate_DH"/>
    <property type="match status" value="1"/>
</dbReference>
<dbReference type="InterPro" id="IPR036343">
    <property type="entry name" value="GluRdtase_N_sf"/>
</dbReference>
<feature type="site" description="Important for activity" evidence="8 12">
    <location>
        <position position="99"/>
    </location>
</feature>
<dbReference type="Pfam" id="PF05201">
    <property type="entry name" value="GlutR_N"/>
    <property type="match status" value="1"/>
</dbReference>
<dbReference type="AlphaFoldDB" id="A0A3L7AQM5"/>
<feature type="domain" description="Glutamyl-tRNA reductase N-terminal" evidence="16">
    <location>
        <begin position="6"/>
        <end position="156"/>
    </location>
</feature>
<feature type="binding site" evidence="8 10">
    <location>
        <position position="120"/>
    </location>
    <ligand>
        <name>substrate</name>
    </ligand>
</feature>
<dbReference type="UniPathway" id="UPA00251">
    <property type="reaction ID" value="UER00316"/>
</dbReference>
<sequence length="448" mass="47820">MLICLTASHKNSSFDLLERLSAAEGRLERALLDADPTIAGAVIINTCNRFEAYVELDSAGTPPQARAALTAAAASSANLDSAELVDTWDLHVGEEAARHLFAVSSGLESVVVGEGEIAGQVRRALEFARAEDTTTSDLERLFQRASQTSRAVKNKTPLGRAGRSLVRLALDLSDSRVPDWSALRVLLIGTGAYAGASLAALRDRGVTQVSVYSPSGRAAKFAQSHDIEPVAAADFETAVAEASLIVTCTTATDYVLDADTVTTGRRHAPLAPPQLGHEDAPGCPVIAPARQLVIDLGLPRNVNPNVVEAGSIELLDLETIRLHAPLEEVQATDHARVLVNRAAKKFIQVTSEQGLDPAVVAMRRHAHAILEEEVARVAPRDPDGVAERALRHLMGRMLHVPTVRARELARAGEHDRYLEALETLLGLAVPAAADQVEAEVPESNRRAS</sequence>
<evidence type="ECO:0000259" key="16">
    <source>
        <dbReference type="Pfam" id="PF05201"/>
    </source>
</evidence>
<evidence type="ECO:0000256" key="2">
    <source>
        <dbReference type="ARBA" id="ARBA00005916"/>
    </source>
</evidence>
<dbReference type="InterPro" id="IPR015896">
    <property type="entry name" value="4pyrrol_synth_GluRdtase_dimer"/>
</dbReference>
<evidence type="ECO:0000256" key="9">
    <source>
        <dbReference type="PIRSR" id="PIRSR000445-1"/>
    </source>
</evidence>
<dbReference type="InterPro" id="IPR015895">
    <property type="entry name" value="4pyrrol_synth_GluRdtase_N"/>
</dbReference>
<evidence type="ECO:0000256" key="6">
    <source>
        <dbReference type="ARBA" id="ARBA00023244"/>
    </source>
</evidence>
<keyword evidence="4 8" id="KW-0521">NADP</keyword>
<dbReference type="InterPro" id="IPR000343">
    <property type="entry name" value="4pyrrol_synth_GluRdtase"/>
</dbReference>
<evidence type="ECO:0000256" key="13">
    <source>
        <dbReference type="RuleBase" id="RU000584"/>
    </source>
</evidence>
<dbReference type="InterPro" id="IPR006151">
    <property type="entry name" value="Shikm_DH/Glu-tRNA_Rdtase"/>
</dbReference>
<reference evidence="17 18" key="1">
    <citation type="submission" date="2018-10" db="EMBL/GenBank/DDBJ databases">
        <authorList>
            <person name="Li J."/>
        </authorList>
    </citation>
    <scope>NUCLEOTIDE SEQUENCE [LARGE SCALE GENOMIC DNA]</scope>
    <source>
        <strain evidence="17 18">JCM 11654</strain>
    </source>
</reference>
<feature type="binding site" evidence="8 10">
    <location>
        <begin position="114"/>
        <end position="116"/>
    </location>
    <ligand>
        <name>substrate</name>
    </ligand>
</feature>
<evidence type="ECO:0000256" key="11">
    <source>
        <dbReference type="PIRSR" id="PIRSR000445-3"/>
    </source>
</evidence>
<evidence type="ECO:0000256" key="10">
    <source>
        <dbReference type="PIRSR" id="PIRSR000445-2"/>
    </source>
</evidence>
<dbReference type="Gene3D" id="3.30.460.30">
    <property type="entry name" value="Glutamyl-tRNA reductase, N-terminal domain"/>
    <property type="match status" value="1"/>
</dbReference>
<accession>A0A3L7AQM5</accession>
<dbReference type="SUPFAM" id="SSF51735">
    <property type="entry name" value="NAD(P)-binding Rossmann-fold domains"/>
    <property type="match status" value="1"/>
</dbReference>
<feature type="domain" description="Tetrapyrrole biosynthesis glutamyl-tRNA reductase dimerisation" evidence="14">
    <location>
        <begin position="335"/>
        <end position="427"/>
    </location>
</feature>
<evidence type="ECO:0000259" key="15">
    <source>
        <dbReference type="Pfam" id="PF01488"/>
    </source>
</evidence>
<dbReference type="OrthoDB" id="110209at2"/>
<feature type="binding site" evidence="8 10">
    <location>
        <position position="109"/>
    </location>
    <ligand>
        <name>substrate</name>
    </ligand>
</feature>
<dbReference type="PROSITE" id="PS00747">
    <property type="entry name" value="GLUTR"/>
    <property type="match status" value="1"/>
</dbReference>
<evidence type="ECO:0000256" key="8">
    <source>
        <dbReference type="HAMAP-Rule" id="MF_00087"/>
    </source>
</evidence>